<dbReference type="GeneID" id="106741303"/>
<keyword evidence="2" id="KW-0539">Nucleus</keyword>
<dbReference type="CDD" id="cd22906">
    <property type="entry name" value="HFD_DRAP1"/>
    <property type="match status" value="1"/>
</dbReference>
<evidence type="ECO:0000259" key="4">
    <source>
        <dbReference type="Pfam" id="PF00808"/>
    </source>
</evidence>
<dbReference type="Proteomes" id="UP000515204">
    <property type="component" value="Unplaced"/>
</dbReference>
<gene>
    <name evidence="6" type="primary">LOC106741303</name>
</gene>
<dbReference type="SUPFAM" id="SSF47113">
    <property type="entry name" value="Histone-fold"/>
    <property type="match status" value="1"/>
</dbReference>
<dbReference type="Pfam" id="PF00808">
    <property type="entry name" value="CBFD_NFYB_HMF"/>
    <property type="match status" value="1"/>
</dbReference>
<dbReference type="InterPro" id="IPR050568">
    <property type="entry name" value="Transcr_DNA_Rep_Reg"/>
</dbReference>
<comment type="subcellular location">
    <subcellularLocation>
        <location evidence="1">Nucleus</location>
    </subcellularLocation>
</comment>
<keyword evidence="5" id="KW-1185">Reference proteome</keyword>
<evidence type="ECO:0000256" key="1">
    <source>
        <dbReference type="ARBA" id="ARBA00004123"/>
    </source>
</evidence>
<feature type="compositionally biased region" description="Low complexity" evidence="3">
    <location>
        <begin position="195"/>
        <end position="211"/>
    </location>
</feature>
<feature type="region of interest" description="Disordered" evidence="3">
    <location>
        <begin position="194"/>
        <end position="220"/>
    </location>
</feature>
<dbReference type="GO" id="GO:0016251">
    <property type="term" value="F:RNA polymerase II general transcription initiation factor activity"/>
    <property type="evidence" value="ECO:0007669"/>
    <property type="project" value="TreeGrafter"/>
</dbReference>
<protein>
    <submittedName>
        <fullName evidence="6">Uncharacterized protein LOC106741303 isoform X1</fullName>
    </submittedName>
</protein>
<feature type="compositionally biased region" description="Low complexity" evidence="3">
    <location>
        <begin position="107"/>
        <end position="120"/>
    </location>
</feature>
<dbReference type="KEGG" id="dqu:106741303"/>
<name>A0A6P3WS16_DINQU</name>
<reference evidence="6" key="1">
    <citation type="submission" date="2025-08" db="UniProtKB">
        <authorList>
            <consortium name="RefSeq"/>
        </authorList>
    </citation>
    <scope>IDENTIFICATION</scope>
</reference>
<feature type="domain" description="Transcription factor CBF/NF-Y/archaeal histone" evidence="4">
    <location>
        <begin position="10"/>
        <end position="74"/>
    </location>
</feature>
<dbReference type="FunFam" id="1.10.20.10:FF:000074">
    <property type="entry name" value="dr1-associated corepressor"/>
    <property type="match status" value="1"/>
</dbReference>
<dbReference type="InterPro" id="IPR009072">
    <property type="entry name" value="Histone-fold"/>
</dbReference>
<sequence length="220" mass="24444">MPSKKRKYNARFPAGRIKKIMQTDEEIGKVAQAVPIIISRTLELFVHSLLTKAMQITSAKNAKTLSPTHMKQCIMSESRFDFLKDLVKSLPDVPAPDDEVPTPPATPASTSASVSTTNTAMNNAPHSELDTLVAELSCVYRHQKQLDVPNHKCTRENPQEVIVKLTPQVPQFEMSIPVSFQMSQPNFYMELNPTNLSESTSSRATSNSNYTAGIDEDYDT</sequence>
<dbReference type="InterPro" id="IPR003958">
    <property type="entry name" value="CBFA_NFYB_domain"/>
</dbReference>
<dbReference type="GO" id="GO:0001046">
    <property type="term" value="F:core promoter sequence-specific DNA binding"/>
    <property type="evidence" value="ECO:0007669"/>
    <property type="project" value="TreeGrafter"/>
</dbReference>
<evidence type="ECO:0000313" key="6">
    <source>
        <dbReference type="RefSeq" id="XP_014468607.1"/>
    </source>
</evidence>
<dbReference type="Gene3D" id="1.10.20.10">
    <property type="entry name" value="Histone, subunit A"/>
    <property type="match status" value="1"/>
</dbReference>
<dbReference type="CTD" id="37471"/>
<dbReference type="OrthoDB" id="653904at2759"/>
<dbReference type="PANTHER" id="PTHR10252:SF5">
    <property type="entry name" value="DR1-ASSOCIATED COREPRESSOR"/>
    <property type="match status" value="1"/>
</dbReference>
<accession>A0A6P3WS16</accession>
<dbReference type="PANTHER" id="PTHR10252">
    <property type="entry name" value="HISTONE-LIKE TRANSCRIPTION FACTOR CCAAT-RELATED"/>
    <property type="match status" value="1"/>
</dbReference>
<proteinExistence type="predicted"/>
<dbReference type="RefSeq" id="XP_014468607.1">
    <property type="nucleotide sequence ID" value="XM_014613121.1"/>
</dbReference>
<organism evidence="5 6">
    <name type="scientific">Dinoponera quadriceps</name>
    <name type="common">South American ant</name>
    <dbReference type="NCBI Taxonomy" id="609295"/>
    <lineage>
        <taxon>Eukaryota</taxon>
        <taxon>Metazoa</taxon>
        <taxon>Ecdysozoa</taxon>
        <taxon>Arthropoda</taxon>
        <taxon>Hexapoda</taxon>
        <taxon>Insecta</taxon>
        <taxon>Pterygota</taxon>
        <taxon>Neoptera</taxon>
        <taxon>Endopterygota</taxon>
        <taxon>Hymenoptera</taxon>
        <taxon>Apocrita</taxon>
        <taxon>Aculeata</taxon>
        <taxon>Formicoidea</taxon>
        <taxon>Formicidae</taxon>
        <taxon>Ponerinae</taxon>
        <taxon>Ponerini</taxon>
        <taxon>Dinoponera</taxon>
    </lineage>
</organism>
<dbReference type="AlphaFoldDB" id="A0A6P3WS16"/>
<dbReference type="GO" id="GO:0017054">
    <property type="term" value="C:negative cofactor 2 complex"/>
    <property type="evidence" value="ECO:0007669"/>
    <property type="project" value="TreeGrafter"/>
</dbReference>
<feature type="region of interest" description="Disordered" evidence="3">
    <location>
        <begin position="93"/>
        <end position="123"/>
    </location>
</feature>
<dbReference type="GO" id="GO:0046982">
    <property type="term" value="F:protein heterodimerization activity"/>
    <property type="evidence" value="ECO:0007669"/>
    <property type="project" value="InterPro"/>
</dbReference>
<evidence type="ECO:0000256" key="2">
    <source>
        <dbReference type="ARBA" id="ARBA00023242"/>
    </source>
</evidence>
<evidence type="ECO:0000256" key="3">
    <source>
        <dbReference type="SAM" id="MobiDB-lite"/>
    </source>
</evidence>
<evidence type="ECO:0000313" key="5">
    <source>
        <dbReference type="Proteomes" id="UP000515204"/>
    </source>
</evidence>